<comment type="caution">
    <text evidence="2">The sequence shown here is derived from an EMBL/GenBank/DDBJ whole genome shotgun (WGS) entry which is preliminary data.</text>
</comment>
<keyword evidence="1" id="KW-0472">Membrane</keyword>
<feature type="transmembrane region" description="Helical" evidence="1">
    <location>
        <begin position="20"/>
        <end position="40"/>
    </location>
</feature>
<dbReference type="Proteomes" id="UP000192366">
    <property type="component" value="Unassembled WGS sequence"/>
</dbReference>
<name>A0A1W9YTY3_MYCBA</name>
<organism evidence="2 3">
    <name type="scientific">Mycolicibacterium bacteremicum</name>
    <name type="common">Mycobacterium bacteremicum</name>
    <dbReference type="NCBI Taxonomy" id="564198"/>
    <lineage>
        <taxon>Bacteria</taxon>
        <taxon>Bacillati</taxon>
        <taxon>Actinomycetota</taxon>
        <taxon>Actinomycetes</taxon>
        <taxon>Mycobacteriales</taxon>
        <taxon>Mycobacteriaceae</taxon>
        <taxon>Mycolicibacterium</taxon>
    </lineage>
</organism>
<sequence>MIFGAVDAERIKLQSVRSPLWLALTVAVLSLGFAAVQAAAALPYSTLGPERAALGVAMFGVPVLMILAALSVTGEYRTGMIRTTFMATPHRWQVLVAKAIVGITLSGVLAALMSLGSMILIQAMVDGRQGEQLALTEFGVWRTTGAVALYAGSAALLAVGLGALLRHSAAVIAVLLLLPFVVEPLLGATPGVGSKLGPLLPFANANAFTGIPWLQSFSMFWGPVGSAVYFAGVSAAMFVAAVMVVGRRDP</sequence>
<feature type="transmembrane region" description="Helical" evidence="1">
    <location>
        <begin position="172"/>
        <end position="192"/>
    </location>
</feature>
<keyword evidence="1" id="KW-1133">Transmembrane helix</keyword>
<keyword evidence="3" id="KW-1185">Reference proteome</keyword>
<keyword evidence="1" id="KW-0812">Transmembrane</keyword>
<feature type="transmembrane region" description="Helical" evidence="1">
    <location>
        <begin position="227"/>
        <end position="246"/>
    </location>
</feature>
<feature type="transmembrane region" description="Helical" evidence="1">
    <location>
        <begin position="52"/>
        <end position="74"/>
    </location>
</feature>
<gene>
    <name evidence="2" type="ORF">BST17_18045</name>
</gene>
<dbReference type="EMBL" id="MVHJ01000015">
    <property type="protein sequence ID" value="ORA03525.1"/>
    <property type="molecule type" value="Genomic_DNA"/>
</dbReference>
<protein>
    <submittedName>
        <fullName evidence="2">ABC transporter permease</fullName>
    </submittedName>
</protein>
<reference evidence="2 3" key="1">
    <citation type="submission" date="2017-02" db="EMBL/GenBank/DDBJ databases">
        <title>The new phylogeny of genus Mycobacterium.</title>
        <authorList>
            <person name="Tortoli E."/>
            <person name="Trovato A."/>
            <person name="Cirillo D.M."/>
        </authorList>
    </citation>
    <scope>NUCLEOTIDE SEQUENCE [LARGE SCALE GENOMIC DNA]</scope>
    <source>
        <strain evidence="2 3">DSM 45578</strain>
    </source>
</reference>
<dbReference type="RefSeq" id="WP_083060271.1">
    <property type="nucleotide sequence ID" value="NZ_JACKVM010000008.1"/>
</dbReference>
<dbReference type="OrthoDB" id="4336046at2"/>
<proteinExistence type="predicted"/>
<evidence type="ECO:0000313" key="2">
    <source>
        <dbReference type="EMBL" id="ORA03525.1"/>
    </source>
</evidence>
<dbReference type="STRING" id="564198.BST17_18045"/>
<dbReference type="AlphaFoldDB" id="A0A1W9YTY3"/>
<accession>A0A1W9YTY3</accession>
<evidence type="ECO:0000313" key="3">
    <source>
        <dbReference type="Proteomes" id="UP000192366"/>
    </source>
</evidence>
<feature type="transmembrane region" description="Helical" evidence="1">
    <location>
        <begin position="95"/>
        <end position="125"/>
    </location>
</feature>
<feature type="transmembrane region" description="Helical" evidence="1">
    <location>
        <begin position="145"/>
        <end position="165"/>
    </location>
</feature>
<evidence type="ECO:0000256" key="1">
    <source>
        <dbReference type="SAM" id="Phobius"/>
    </source>
</evidence>